<accession>A0A9N8JQW8</accession>
<keyword evidence="1" id="KW-0175">Coiled coil</keyword>
<evidence type="ECO:0000313" key="3">
    <source>
        <dbReference type="Proteomes" id="UP000716446"/>
    </source>
</evidence>
<dbReference type="AlphaFoldDB" id="A0A9N8JQW8"/>
<proteinExistence type="predicted"/>
<organism evidence="2 3">
    <name type="scientific">Aureobasidium vineae</name>
    <dbReference type="NCBI Taxonomy" id="2773715"/>
    <lineage>
        <taxon>Eukaryota</taxon>
        <taxon>Fungi</taxon>
        <taxon>Dikarya</taxon>
        <taxon>Ascomycota</taxon>
        <taxon>Pezizomycotina</taxon>
        <taxon>Dothideomycetes</taxon>
        <taxon>Dothideomycetidae</taxon>
        <taxon>Dothideales</taxon>
        <taxon>Saccotheciaceae</taxon>
        <taxon>Aureobasidium</taxon>
    </lineage>
</organism>
<name>A0A9N8JQW8_9PEZI</name>
<protein>
    <submittedName>
        <fullName evidence="2">Uncharacterized protein</fullName>
    </submittedName>
</protein>
<comment type="caution">
    <text evidence="2">The sequence shown here is derived from an EMBL/GenBank/DDBJ whole genome shotgun (WGS) entry which is preliminary data.</text>
</comment>
<reference evidence="2" key="1">
    <citation type="submission" date="2020-06" db="EMBL/GenBank/DDBJ databases">
        <authorList>
            <person name="Onetto C."/>
        </authorList>
    </citation>
    <scope>NUCLEOTIDE SEQUENCE</scope>
</reference>
<dbReference type="Proteomes" id="UP000716446">
    <property type="component" value="Unassembled WGS sequence"/>
</dbReference>
<keyword evidence="3" id="KW-1185">Reference proteome</keyword>
<evidence type="ECO:0000313" key="2">
    <source>
        <dbReference type="EMBL" id="CAD0092220.1"/>
    </source>
</evidence>
<gene>
    <name evidence="2" type="ORF">AWRI4619_LOCUS7230</name>
</gene>
<sequence length="470" mass="52726">MRILPPNWEGIHPAYPSRPAPFNESALTKAPFWAGGAGALAAGLALLTKRSPAQGLKTAAWTTLLFGIPSVGIERYAGHLIARPYLESKGLEIPKSKIIDRPFSIDADNYILAGGLIGLGCAASVRKPWGITGWQRWLGAFSCGAFAGASFNQAYHFNTSATLAETIARQQTQRNMWREDVKRFIENKAIQDAGLSSDAIQQQPGMTSMADMLKNVGGAHNAMVKEMHAAAAQAAQAAQEEDVDEQDPQPHFSEMREGERVFFPEPNYKWQPGSDGVQQIESHIQKLKERRSRLAEEASMLFYELASKQNDLYLTDKDDWEREQRRVNAELMGHLHTQTYLEISRLDWCIADSQKTRLQLKALENGQQWLPQKPDNQSKPQHARRLLDDFDHENEVARAEMDMLSQQAADALRDPGLGAIDMTTGKVVEDPHSQIKKDLEELKRVQKESDMIRDAIIKLREEMGVEKRDD</sequence>
<feature type="coiled-coil region" evidence="1">
    <location>
        <begin position="387"/>
        <end position="414"/>
    </location>
</feature>
<evidence type="ECO:0000256" key="1">
    <source>
        <dbReference type="SAM" id="Coils"/>
    </source>
</evidence>
<dbReference type="EMBL" id="CAIJEN010000013">
    <property type="protein sequence ID" value="CAD0092220.1"/>
    <property type="molecule type" value="Genomic_DNA"/>
</dbReference>